<dbReference type="RefSeq" id="WP_271011100.1">
    <property type="nucleotide sequence ID" value="NZ_JAQIFT010000014.1"/>
</dbReference>
<evidence type="ECO:0000259" key="8">
    <source>
        <dbReference type="Pfam" id="PF00534"/>
    </source>
</evidence>
<gene>
    <name evidence="7 10" type="primary">glgA</name>
    <name evidence="10" type="ORF">PBV87_02990</name>
</gene>
<comment type="catalytic activity">
    <reaction evidence="1 7">
        <text>[(1-&gt;4)-alpha-D-glucosyl](n) + ADP-alpha-D-glucose = [(1-&gt;4)-alpha-D-glucosyl](n+1) + ADP + H(+)</text>
        <dbReference type="Rhea" id="RHEA:18189"/>
        <dbReference type="Rhea" id="RHEA-COMP:9584"/>
        <dbReference type="Rhea" id="RHEA-COMP:9587"/>
        <dbReference type="ChEBI" id="CHEBI:15378"/>
        <dbReference type="ChEBI" id="CHEBI:15444"/>
        <dbReference type="ChEBI" id="CHEBI:57498"/>
        <dbReference type="ChEBI" id="CHEBI:456216"/>
        <dbReference type="EC" id="2.4.1.21"/>
    </reaction>
</comment>
<evidence type="ECO:0000256" key="4">
    <source>
        <dbReference type="ARBA" id="ARBA00022676"/>
    </source>
</evidence>
<evidence type="ECO:0000256" key="3">
    <source>
        <dbReference type="ARBA" id="ARBA00010281"/>
    </source>
</evidence>
<feature type="binding site" evidence="7">
    <location>
        <position position="20"/>
    </location>
    <ligand>
        <name>ADP-alpha-D-glucose</name>
        <dbReference type="ChEBI" id="CHEBI:57498"/>
    </ligand>
</feature>
<dbReference type="PANTHER" id="PTHR45825:SF11">
    <property type="entry name" value="ALPHA AMYLASE DOMAIN-CONTAINING PROTEIN"/>
    <property type="match status" value="1"/>
</dbReference>
<feature type="domain" description="Starch synthase catalytic" evidence="9">
    <location>
        <begin position="8"/>
        <end position="241"/>
    </location>
</feature>
<evidence type="ECO:0000256" key="7">
    <source>
        <dbReference type="HAMAP-Rule" id="MF_00484"/>
    </source>
</evidence>
<comment type="function">
    <text evidence="2 7">Synthesizes alpha-1,4-glucan chains using ADP-glucose.</text>
</comment>
<dbReference type="SUPFAM" id="SSF53756">
    <property type="entry name" value="UDP-Glycosyltransferase/glycogen phosphorylase"/>
    <property type="match status" value="1"/>
</dbReference>
<dbReference type="InterPro" id="IPR011835">
    <property type="entry name" value="GS/SS"/>
</dbReference>
<evidence type="ECO:0000259" key="9">
    <source>
        <dbReference type="Pfam" id="PF08323"/>
    </source>
</evidence>
<feature type="domain" description="Glycosyl transferase family 1" evidence="8">
    <location>
        <begin position="289"/>
        <end position="421"/>
    </location>
</feature>
<comment type="pathway">
    <text evidence="7">Glycan biosynthesis; glycogen biosynthesis.</text>
</comment>
<dbReference type="HAMAP" id="MF_00484">
    <property type="entry name" value="Glycogen_synth"/>
    <property type="match status" value="1"/>
</dbReference>
<evidence type="ECO:0000256" key="5">
    <source>
        <dbReference type="ARBA" id="ARBA00022679"/>
    </source>
</evidence>
<organism evidence="10 11">
    <name type="scientific">Holtiella tumoricola</name>
    <dbReference type="NCBI Taxonomy" id="3018743"/>
    <lineage>
        <taxon>Bacteria</taxon>
        <taxon>Bacillati</taxon>
        <taxon>Bacillota</taxon>
        <taxon>Clostridia</taxon>
        <taxon>Lachnospirales</taxon>
        <taxon>Cellulosilyticaceae</taxon>
        <taxon>Holtiella</taxon>
    </lineage>
</organism>
<evidence type="ECO:0000256" key="2">
    <source>
        <dbReference type="ARBA" id="ARBA00002764"/>
    </source>
</evidence>
<dbReference type="GO" id="GO:0009011">
    <property type="term" value="F:alpha-1,4-glucan glucosyltransferase (ADP-glucose donor) activity"/>
    <property type="evidence" value="ECO:0007669"/>
    <property type="project" value="UniProtKB-UniRule"/>
</dbReference>
<dbReference type="Proteomes" id="UP001169242">
    <property type="component" value="Unassembled WGS sequence"/>
</dbReference>
<comment type="caution">
    <text evidence="10">The sequence shown here is derived from an EMBL/GenBank/DDBJ whole genome shotgun (WGS) entry which is preliminary data.</text>
</comment>
<evidence type="ECO:0000313" key="11">
    <source>
        <dbReference type="Proteomes" id="UP001169242"/>
    </source>
</evidence>
<dbReference type="EMBL" id="JAQIFT010000014">
    <property type="protein sequence ID" value="MDA3730472.1"/>
    <property type="molecule type" value="Genomic_DNA"/>
</dbReference>
<dbReference type="NCBIfam" id="TIGR02095">
    <property type="entry name" value="glgA"/>
    <property type="match status" value="1"/>
</dbReference>
<protein>
    <recommendedName>
        <fullName evidence="7">Glycogen synthase</fullName>
        <ecNumber evidence="7">2.4.1.21</ecNumber>
    </recommendedName>
    <alternativeName>
        <fullName evidence="7">Starch [bacterial glycogen] synthase</fullName>
    </alternativeName>
</protein>
<name>A0AA42IZH0_9FIRM</name>
<dbReference type="Pfam" id="PF08323">
    <property type="entry name" value="Glyco_transf_5"/>
    <property type="match status" value="1"/>
</dbReference>
<dbReference type="Pfam" id="PF00534">
    <property type="entry name" value="Glycos_transf_1"/>
    <property type="match status" value="1"/>
</dbReference>
<keyword evidence="11" id="KW-1185">Reference proteome</keyword>
<evidence type="ECO:0000313" key="10">
    <source>
        <dbReference type="EMBL" id="MDA3730472.1"/>
    </source>
</evidence>
<evidence type="ECO:0000256" key="6">
    <source>
        <dbReference type="ARBA" id="ARBA00023056"/>
    </source>
</evidence>
<keyword evidence="4 7" id="KW-0328">Glycosyltransferase</keyword>
<dbReference type="AlphaFoldDB" id="A0AA42IZH0"/>
<dbReference type="CDD" id="cd03791">
    <property type="entry name" value="GT5_Glycogen_synthase_DULL1-like"/>
    <property type="match status" value="1"/>
</dbReference>
<sequence length="488" mass="57751">MKKEPLKCLFVASEVAPYAKTGGLADVAGALPKQLKENGIDVRVAMPYYKQIENKFFEHESHFVTSFDMWLNWRKEGVGIYYDDTIVPTYFIRSEHYFHRDGFYGEYDDYERFAFFCKSVLEMLKHIDFKPDIIHCNDWQTGPICLLLNQKYRLDPFYEKIKSVFTIHNMKFQGIFGKEQVLDVLELDEGYTSSEAIEFNGGMSFMKAGLLYCDQISTVSPTYAEEIKTWEYGCGLNELLEKKLYHKVCGILNGIDYERYNPQTDPYIYERYDAEHIERRKLNKRAFQREYGLEQSDAMMIGIISRITDQKGFDLMKQTLENKWIMDKIMDMDIQFVLLGTGEYEYEQMFKYFEEKYDKRVSINLKFDEELAQKIYASSDVFLMPSAFEPCGLGQMMAMRYGSVPVVRQTGGLKDTVLHYNEETKEGTGFEFVDYCGYWLFKKIEEAYYYYKEKPSHFKQIQVNAMNTCFSWQHSAEVYEEMYRRIME</sequence>
<comment type="similarity">
    <text evidence="3 7">Belongs to the glycosyltransferase 1 family. Bacterial/plant glycogen synthase subfamily.</text>
</comment>
<dbReference type="Gene3D" id="3.40.50.2000">
    <property type="entry name" value="Glycogen Phosphorylase B"/>
    <property type="match status" value="2"/>
</dbReference>
<accession>A0AA42IZH0</accession>
<dbReference type="GO" id="GO:0004373">
    <property type="term" value="F:alpha-1,4-glucan glucosyltransferase (UDP-glucose donor) activity"/>
    <property type="evidence" value="ECO:0007669"/>
    <property type="project" value="InterPro"/>
</dbReference>
<keyword evidence="5 7" id="KW-0808">Transferase</keyword>
<dbReference type="GO" id="GO:0005978">
    <property type="term" value="P:glycogen biosynthetic process"/>
    <property type="evidence" value="ECO:0007669"/>
    <property type="project" value="UniProtKB-UniRule"/>
</dbReference>
<dbReference type="PANTHER" id="PTHR45825">
    <property type="entry name" value="GRANULE-BOUND STARCH SYNTHASE 1, CHLOROPLASTIC/AMYLOPLASTIC"/>
    <property type="match status" value="1"/>
</dbReference>
<dbReference type="InterPro" id="IPR001296">
    <property type="entry name" value="Glyco_trans_1"/>
</dbReference>
<dbReference type="InterPro" id="IPR013534">
    <property type="entry name" value="Starch_synth_cat_dom"/>
</dbReference>
<proteinExistence type="inferred from homology"/>
<dbReference type="EC" id="2.4.1.21" evidence="7"/>
<dbReference type="NCBIfam" id="NF001898">
    <property type="entry name" value="PRK00654.1-1"/>
    <property type="match status" value="1"/>
</dbReference>
<reference evidence="10" key="1">
    <citation type="journal article" date="2023" name="Int. J. Syst. Evol. Microbiol.">
        <title>&lt;i&gt;Holtiella tumoricola&lt;/i&gt; gen. nov. sp. nov., isolated from a human clinical sample.</title>
        <authorList>
            <person name="Allen-Vercoe E."/>
            <person name="Daigneault M.C."/>
            <person name="Vancuren S.J."/>
            <person name="Cochrane K."/>
            <person name="O'Neal L.L."/>
            <person name="Sankaranarayanan K."/>
            <person name="Lawson P.A."/>
        </authorList>
    </citation>
    <scope>NUCLEOTIDE SEQUENCE</scope>
    <source>
        <strain evidence="10">CC70A</strain>
    </source>
</reference>
<evidence type="ECO:0000256" key="1">
    <source>
        <dbReference type="ARBA" id="ARBA00001478"/>
    </source>
</evidence>
<keyword evidence="6 7" id="KW-0320">Glycogen biosynthesis</keyword>